<dbReference type="AlphaFoldDB" id="A0A915K3S3"/>
<evidence type="ECO:0000256" key="5">
    <source>
        <dbReference type="SAM" id="MobiDB-lite"/>
    </source>
</evidence>
<evidence type="ECO:0000313" key="8">
    <source>
        <dbReference type="WBParaSite" id="nRc.2.0.1.t33425-RA"/>
    </source>
</evidence>
<dbReference type="PANTHER" id="PTHR24031">
    <property type="entry name" value="RNA HELICASE"/>
    <property type="match status" value="1"/>
</dbReference>
<comment type="similarity">
    <text evidence="4">Belongs to the DEAD box helicase family.</text>
</comment>
<comment type="domain">
    <text evidence="4">The Q motif is unique to and characteristic of the DEAD box family of RNA helicases and controls ATP binding and hydrolysis.</text>
</comment>
<sequence>MSPDNKPISKGLSSASYREPTDIQRESIGLALRGFDVLGAAITGSGKTLAFIIPILERLWANKWTQMDGLGALIISPTRELALQTYEVLCKVGCKHDLSAALIIGGTGEPKKTGEQY</sequence>
<comment type="function">
    <text evidence="4">RNA helicase.</text>
</comment>
<name>A0A915K3S3_ROMCU</name>
<keyword evidence="1 4" id="KW-0547">Nucleotide-binding</keyword>
<dbReference type="PROSITE" id="PS51192">
    <property type="entry name" value="HELICASE_ATP_BIND_1"/>
    <property type="match status" value="1"/>
</dbReference>
<dbReference type="Gene3D" id="3.40.50.300">
    <property type="entry name" value="P-loop containing nucleotide triphosphate hydrolases"/>
    <property type="match status" value="1"/>
</dbReference>
<accession>A0A915K3S3</accession>
<protein>
    <recommendedName>
        <fullName evidence="4">ATP-dependent RNA helicase</fullName>
        <ecNumber evidence="4">3.6.4.13</ecNumber>
    </recommendedName>
</protein>
<dbReference type="SUPFAM" id="SSF52540">
    <property type="entry name" value="P-loop containing nucleoside triphosphate hydrolases"/>
    <property type="match status" value="1"/>
</dbReference>
<keyword evidence="2 4" id="KW-0378">Hydrolase</keyword>
<dbReference type="GO" id="GO:0005524">
    <property type="term" value="F:ATP binding"/>
    <property type="evidence" value="ECO:0007669"/>
    <property type="project" value="UniProtKB-UniRule"/>
</dbReference>
<dbReference type="EC" id="3.6.4.13" evidence="4"/>
<evidence type="ECO:0000259" key="6">
    <source>
        <dbReference type="PROSITE" id="PS51192"/>
    </source>
</evidence>
<dbReference type="GO" id="GO:0003723">
    <property type="term" value="F:RNA binding"/>
    <property type="evidence" value="ECO:0007669"/>
    <property type="project" value="UniProtKB-UniRule"/>
</dbReference>
<dbReference type="InterPro" id="IPR011545">
    <property type="entry name" value="DEAD/DEAH_box_helicase_dom"/>
</dbReference>
<keyword evidence="7" id="KW-1185">Reference proteome</keyword>
<keyword evidence="3 4" id="KW-0067">ATP-binding</keyword>
<proteinExistence type="inferred from homology"/>
<feature type="domain" description="Helicase ATP-binding" evidence="6">
    <location>
        <begin position="28"/>
        <end position="117"/>
    </location>
</feature>
<evidence type="ECO:0000256" key="1">
    <source>
        <dbReference type="ARBA" id="ARBA00022741"/>
    </source>
</evidence>
<dbReference type="Pfam" id="PF00270">
    <property type="entry name" value="DEAD"/>
    <property type="match status" value="1"/>
</dbReference>
<dbReference type="GO" id="GO:0016787">
    <property type="term" value="F:hydrolase activity"/>
    <property type="evidence" value="ECO:0007669"/>
    <property type="project" value="UniProtKB-KW"/>
</dbReference>
<evidence type="ECO:0000256" key="4">
    <source>
        <dbReference type="RuleBase" id="RU365068"/>
    </source>
</evidence>
<dbReference type="Proteomes" id="UP000887565">
    <property type="component" value="Unplaced"/>
</dbReference>
<evidence type="ECO:0000313" key="7">
    <source>
        <dbReference type="Proteomes" id="UP000887565"/>
    </source>
</evidence>
<dbReference type="InterPro" id="IPR027417">
    <property type="entry name" value="P-loop_NTPase"/>
</dbReference>
<dbReference type="WBParaSite" id="nRc.2.0.1.t33425-RA">
    <property type="protein sequence ID" value="nRc.2.0.1.t33425-RA"/>
    <property type="gene ID" value="nRc.2.0.1.g33425"/>
</dbReference>
<dbReference type="InterPro" id="IPR014001">
    <property type="entry name" value="Helicase_ATP-bd"/>
</dbReference>
<evidence type="ECO:0000256" key="2">
    <source>
        <dbReference type="ARBA" id="ARBA00022801"/>
    </source>
</evidence>
<keyword evidence="4" id="KW-0347">Helicase</keyword>
<reference evidence="8" key="1">
    <citation type="submission" date="2022-11" db="UniProtKB">
        <authorList>
            <consortium name="WormBaseParasite"/>
        </authorList>
    </citation>
    <scope>IDENTIFICATION</scope>
</reference>
<feature type="region of interest" description="Disordered" evidence="5">
    <location>
        <begin position="1"/>
        <end position="20"/>
    </location>
</feature>
<evidence type="ECO:0000256" key="3">
    <source>
        <dbReference type="ARBA" id="ARBA00022840"/>
    </source>
</evidence>
<keyword evidence="4" id="KW-0694">RNA-binding</keyword>
<dbReference type="OMA" id="HTVCKAF"/>
<dbReference type="GO" id="GO:0003724">
    <property type="term" value="F:RNA helicase activity"/>
    <property type="evidence" value="ECO:0007669"/>
    <property type="project" value="UniProtKB-EC"/>
</dbReference>
<comment type="catalytic activity">
    <reaction evidence="4">
        <text>ATP + H2O = ADP + phosphate + H(+)</text>
        <dbReference type="Rhea" id="RHEA:13065"/>
        <dbReference type="ChEBI" id="CHEBI:15377"/>
        <dbReference type="ChEBI" id="CHEBI:15378"/>
        <dbReference type="ChEBI" id="CHEBI:30616"/>
        <dbReference type="ChEBI" id="CHEBI:43474"/>
        <dbReference type="ChEBI" id="CHEBI:456216"/>
        <dbReference type="EC" id="3.6.4.13"/>
    </reaction>
</comment>
<organism evidence="7 8">
    <name type="scientific">Romanomermis culicivorax</name>
    <name type="common">Nematode worm</name>
    <dbReference type="NCBI Taxonomy" id="13658"/>
    <lineage>
        <taxon>Eukaryota</taxon>
        <taxon>Metazoa</taxon>
        <taxon>Ecdysozoa</taxon>
        <taxon>Nematoda</taxon>
        <taxon>Enoplea</taxon>
        <taxon>Dorylaimia</taxon>
        <taxon>Mermithida</taxon>
        <taxon>Mermithoidea</taxon>
        <taxon>Mermithidae</taxon>
        <taxon>Romanomermis</taxon>
    </lineage>
</organism>